<comment type="caution">
    <text evidence="1">The sequence shown here is derived from an EMBL/GenBank/DDBJ whole genome shotgun (WGS) entry which is preliminary data.</text>
</comment>
<reference evidence="1 2" key="1">
    <citation type="submission" date="2019-10" db="EMBL/GenBank/DDBJ databases">
        <title>A soil myxobacterium in the family Polyangiaceae.</title>
        <authorList>
            <person name="Li Y."/>
            <person name="Wang J."/>
        </authorList>
    </citation>
    <scope>NUCLEOTIDE SEQUENCE [LARGE SCALE GENOMIC DNA]</scope>
    <source>
        <strain evidence="1 2">DSM 14734</strain>
    </source>
</reference>
<dbReference type="Proteomes" id="UP000440224">
    <property type="component" value="Unassembled WGS sequence"/>
</dbReference>
<dbReference type="EMBL" id="WJIE01000011">
    <property type="protein sequence ID" value="MRG96401.1"/>
    <property type="molecule type" value="Genomic_DNA"/>
</dbReference>
<accession>A0A6N7Q6A8</accession>
<sequence>MRHHQQAAAIRAELEHLEDRGRGRAYPEHVRRLAVTYFRSRRDAGITIAEIGAELGIPWRTVYAWATRNQGHELSTADFAPVEILDAPAIRPPGPFVVEHRSGVRIEGLDLDSLVELLRRLS</sequence>
<evidence type="ECO:0000313" key="2">
    <source>
        <dbReference type="Proteomes" id="UP000440224"/>
    </source>
</evidence>
<protein>
    <submittedName>
        <fullName evidence="1">Uncharacterized protein</fullName>
    </submittedName>
</protein>
<dbReference type="AlphaFoldDB" id="A0A6N7Q6A8"/>
<dbReference type="RefSeq" id="WP_153823206.1">
    <property type="nucleotide sequence ID" value="NZ_WJIE01000011.1"/>
</dbReference>
<proteinExistence type="predicted"/>
<evidence type="ECO:0000313" key="1">
    <source>
        <dbReference type="EMBL" id="MRG96401.1"/>
    </source>
</evidence>
<name>A0A6N7Q6A8_9BACT</name>
<dbReference type="Pfam" id="PF13384">
    <property type="entry name" value="HTH_23"/>
    <property type="match status" value="1"/>
</dbReference>
<dbReference type="OrthoDB" id="5534070at2"/>
<organism evidence="1 2">
    <name type="scientific">Polyangium spumosum</name>
    <dbReference type="NCBI Taxonomy" id="889282"/>
    <lineage>
        <taxon>Bacteria</taxon>
        <taxon>Pseudomonadati</taxon>
        <taxon>Myxococcota</taxon>
        <taxon>Polyangia</taxon>
        <taxon>Polyangiales</taxon>
        <taxon>Polyangiaceae</taxon>
        <taxon>Polyangium</taxon>
    </lineage>
</organism>
<gene>
    <name evidence="1" type="ORF">GF068_31425</name>
</gene>
<keyword evidence="2" id="KW-1185">Reference proteome</keyword>